<dbReference type="PANTHER" id="PTHR13696:SF52">
    <property type="entry name" value="PARA FAMILY PROTEIN CT_582"/>
    <property type="match status" value="1"/>
</dbReference>
<proteinExistence type="predicted"/>
<dbReference type="InterPro" id="IPR025669">
    <property type="entry name" value="AAA_dom"/>
</dbReference>
<evidence type="ECO:0000259" key="1">
    <source>
        <dbReference type="Pfam" id="PF13614"/>
    </source>
</evidence>
<dbReference type="PANTHER" id="PTHR13696">
    <property type="entry name" value="P-LOOP CONTAINING NUCLEOSIDE TRIPHOSPHATE HYDROLASE"/>
    <property type="match status" value="1"/>
</dbReference>
<evidence type="ECO:0000313" key="2">
    <source>
        <dbReference type="EMBL" id="UZW19028.1"/>
    </source>
</evidence>
<dbReference type="SUPFAM" id="SSF52540">
    <property type="entry name" value="P-loop containing nucleoside triphosphate hydrolases"/>
    <property type="match status" value="1"/>
</dbReference>
<dbReference type="Gene3D" id="3.40.50.300">
    <property type="entry name" value="P-loop containing nucleotide triphosphate hydrolases"/>
    <property type="match status" value="1"/>
</dbReference>
<accession>A0ABY6QJ28</accession>
<dbReference type="RefSeq" id="WP_266247102.1">
    <property type="nucleotide sequence ID" value="NZ_CP112866.1"/>
</dbReference>
<dbReference type="Pfam" id="PF13614">
    <property type="entry name" value="AAA_31"/>
    <property type="match status" value="1"/>
</dbReference>
<evidence type="ECO:0000313" key="3">
    <source>
        <dbReference type="Proteomes" id="UP001164116"/>
    </source>
</evidence>
<protein>
    <submittedName>
        <fullName evidence="2">AAA family ATPase</fullName>
    </submittedName>
</protein>
<name>A0ABY6QJ28_9PSED</name>
<dbReference type="EMBL" id="CP112866">
    <property type="protein sequence ID" value="UZW19028.1"/>
    <property type="molecule type" value="Genomic_DNA"/>
</dbReference>
<feature type="domain" description="AAA" evidence="1">
    <location>
        <begin position="1"/>
        <end position="199"/>
    </location>
</feature>
<dbReference type="InterPro" id="IPR050678">
    <property type="entry name" value="DNA_Partitioning_ATPase"/>
</dbReference>
<dbReference type="CDD" id="cd02042">
    <property type="entry name" value="ParAB_family"/>
    <property type="match status" value="1"/>
</dbReference>
<reference evidence="2" key="1">
    <citation type="submission" date="2022-11" db="EMBL/GenBank/DDBJ databases">
        <title>Taxonomic description of a new Pseudomonas species.</title>
        <authorList>
            <person name="Tambong J.T."/>
        </authorList>
    </citation>
    <scope>NUCLEOTIDE SEQUENCE</scope>
    <source>
        <strain evidence="2">S1Bt42</strain>
    </source>
</reference>
<gene>
    <name evidence="2" type="ORF">OSC50_01310</name>
</gene>
<dbReference type="Proteomes" id="UP001164116">
    <property type="component" value="Chromosome"/>
</dbReference>
<sequence>MKSIAFFNNKGGVGKTTLACNLVSYINIYKGKRVLLVDADPQCNATQALLSDEQCEEIYLTGSSAAKTLYSYLSPFEMGEPQIELPAEPILGTKNRYGTDIIPGHPNMSIIEDKLSDAWSSVRGREIGGYRITNWCHQLLESLSDKYDIIVFDVGPSLGALNRSIILSCDYIVTPFGCDIFSLLGIKNISEWIKKWDAQYMSSVRDGLLENPAAFDQYTLIKDTSKKHRFLGYSVQQYVSRQFKTGPRPVKSYDEIMRKIPSTVKDAMADLTVGGLTLEDMELGHIPYLYSLVPMAQAAKAPMHSLEYKDGVVGSQYGQVKDFDSLMSKISDKLLKNLEQA</sequence>
<keyword evidence="3" id="KW-1185">Reference proteome</keyword>
<organism evidence="2 3">
    <name type="scientific">Pseudomonas quebecensis</name>
    <dbReference type="NCBI Taxonomy" id="2995174"/>
    <lineage>
        <taxon>Bacteria</taxon>
        <taxon>Pseudomonadati</taxon>
        <taxon>Pseudomonadota</taxon>
        <taxon>Gammaproteobacteria</taxon>
        <taxon>Pseudomonadales</taxon>
        <taxon>Pseudomonadaceae</taxon>
        <taxon>Pseudomonas</taxon>
    </lineage>
</organism>
<dbReference type="InterPro" id="IPR027417">
    <property type="entry name" value="P-loop_NTPase"/>
</dbReference>